<dbReference type="AlphaFoldDB" id="A0A090X0Y8"/>
<evidence type="ECO:0000313" key="1">
    <source>
        <dbReference type="EMBL" id="GAL81454.1"/>
    </source>
</evidence>
<evidence type="ECO:0000313" key="2">
    <source>
        <dbReference type="Proteomes" id="UP000029643"/>
    </source>
</evidence>
<keyword evidence="1" id="KW-0032">Aminotransferase</keyword>
<protein>
    <submittedName>
        <fullName evidence="1">Aspartate aminotransferase</fullName>
        <ecNumber evidence="1">2.6.1.1</ecNumber>
    </submittedName>
</protein>
<name>A0A090X0Y8_9FLAO</name>
<sequence length="50" mass="5558">MPTISKKGLLMPESPIRKLVPYAEDAIKQGKTIYHLNIGQPDIKTPPKSL</sequence>
<dbReference type="Gene3D" id="3.90.1150.10">
    <property type="entry name" value="Aspartate Aminotransferase, domain 1"/>
    <property type="match status" value="1"/>
</dbReference>
<accession>A0A090X0Y8</accession>
<reference evidence="1 2" key="1">
    <citation type="journal article" date="2014" name="Genome Announc.">
        <title>Draft Genome Sequences of Marine Flavobacterium Algibacter lectus Strains SS8 and NR4.</title>
        <authorList>
            <person name="Takatani N."/>
            <person name="Nakanishi M."/>
            <person name="Meirelles P."/>
            <person name="Mino S."/>
            <person name="Suda W."/>
            <person name="Oshima K."/>
            <person name="Hattori M."/>
            <person name="Ohkuma M."/>
            <person name="Hosokawa M."/>
            <person name="Miyashita K."/>
            <person name="Thompson F.L."/>
            <person name="Niwa A."/>
            <person name="Sawabe T."/>
            <person name="Sawabe T."/>
        </authorList>
    </citation>
    <scope>NUCLEOTIDE SEQUENCE [LARGE SCALE GENOMIC DNA]</scope>
    <source>
        <strain evidence="2">JCM19274</strain>
    </source>
</reference>
<organism evidence="1 2">
    <name type="scientific">Algibacter lectus</name>
    <dbReference type="NCBI Taxonomy" id="221126"/>
    <lineage>
        <taxon>Bacteria</taxon>
        <taxon>Pseudomonadati</taxon>
        <taxon>Bacteroidota</taxon>
        <taxon>Flavobacteriia</taxon>
        <taxon>Flavobacteriales</taxon>
        <taxon>Flavobacteriaceae</taxon>
        <taxon>Algibacter</taxon>
    </lineage>
</organism>
<keyword evidence="1" id="KW-0808">Transferase</keyword>
<dbReference type="Proteomes" id="UP000029643">
    <property type="component" value="Unassembled WGS sequence"/>
</dbReference>
<dbReference type="InterPro" id="IPR015422">
    <property type="entry name" value="PyrdxlP-dep_Trfase_small"/>
</dbReference>
<gene>
    <name evidence="1" type="ORF">JCM19274_1681</name>
</gene>
<proteinExistence type="predicted"/>
<dbReference type="EMBL" id="BBNU01000016">
    <property type="protein sequence ID" value="GAL81454.1"/>
    <property type="molecule type" value="Genomic_DNA"/>
</dbReference>
<comment type="caution">
    <text evidence="1">The sequence shown here is derived from an EMBL/GenBank/DDBJ whole genome shotgun (WGS) entry which is preliminary data.</text>
</comment>
<dbReference type="GO" id="GO:0004069">
    <property type="term" value="F:L-aspartate:2-oxoglutarate aminotransferase activity"/>
    <property type="evidence" value="ECO:0007669"/>
    <property type="project" value="UniProtKB-EC"/>
</dbReference>
<dbReference type="EC" id="2.6.1.1" evidence="1"/>